<dbReference type="NCBIfam" id="TIGR00195">
    <property type="entry name" value="exoDNase_III"/>
    <property type="match status" value="1"/>
</dbReference>
<dbReference type="AlphaFoldDB" id="A0AAU9JL77"/>
<dbReference type="GO" id="GO:0003677">
    <property type="term" value="F:DNA binding"/>
    <property type="evidence" value="ECO:0007669"/>
    <property type="project" value="InterPro"/>
</dbReference>
<dbReference type="Pfam" id="PF03372">
    <property type="entry name" value="Exo_endo_phos"/>
    <property type="match status" value="1"/>
</dbReference>
<dbReference type="NCBIfam" id="TIGR00633">
    <property type="entry name" value="xth"/>
    <property type="match status" value="1"/>
</dbReference>
<dbReference type="InterPro" id="IPR020848">
    <property type="entry name" value="AP_endonuclease_F1_CS"/>
</dbReference>
<evidence type="ECO:0000256" key="9">
    <source>
        <dbReference type="RuleBase" id="RU362131"/>
    </source>
</evidence>
<feature type="site" description="Transition state stabilizer" evidence="8">
    <location>
        <position position="256"/>
    </location>
</feature>
<feature type="active site" description="Proton donor/acceptor" evidence="6">
    <location>
        <position position="254"/>
    </location>
</feature>
<evidence type="ECO:0000256" key="4">
    <source>
        <dbReference type="ARBA" id="ARBA00022801"/>
    </source>
</evidence>
<evidence type="ECO:0000256" key="2">
    <source>
        <dbReference type="ARBA" id="ARBA00007092"/>
    </source>
</evidence>
<evidence type="ECO:0000256" key="1">
    <source>
        <dbReference type="ARBA" id="ARBA00001936"/>
    </source>
</evidence>
<evidence type="ECO:0000313" key="12">
    <source>
        <dbReference type="EMBL" id="CAG9325834.1"/>
    </source>
</evidence>
<keyword evidence="7" id="KW-0464">Manganese</keyword>
<dbReference type="InterPro" id="IPR004808">
    <property type="entry name" value="AP_endonuc_1"/>
</dbReference>
<dbReference type="PROSITE" id="PS00727">
    <property type="entry name" value="AP_NUCLEASE_F1_2"/>
    <property type="match status" value="1"/>
</dbReference>
<dbReference type="Gene3D" id="3.60.10.10">
    <property type="entry name" value="Endonuclease/exonuclease/phosphatase"/>
    <property type="match status" value="1"/>
</dbReference>
<keyword evidence="5 7" id="KW-0460">Magnesium</keyword>
<feature type="binding site" evidence="7">
    <location>
        <position position="109"/>
    </location>
    <ligand>
        <name>Mg(2+)</name>
        <dbReference type="ChEBI" id="CHEBI:18420"/>
        <label>1</label>
    </ligand>
</feature>
<name>A0AAU9JL77_9CILI</name>
<feature type="active site" evidence="6">
    <location>
        <position position="213"/>
    </location>
</feature>
<keyword evidence="13" id="KW-1185">Reference proteome</keyword>
<evidence type="ECO:0000256" key="5">
    <source>
        <dbReference type="ARBA" id="ARBA00022842"/>
    </source>
</evidence>
<comment type="cofactor">
    <cofactor evidence="1">
        <name>Mn(2+)</name>
        <dbReference type="ChEBI" id="CHEBI:29035"/>
    </cofactor>
</comment>
<evidence type="ECO:0000259" key="11">
    <source>
        <dbReference type="Pfam" id="PF03372"/>
    </source>
</evidence>
<gene>
    <name evidence="12" type="ORF">BSTOLATCC_MIC39619</name>
</gene>
<dbReference type="GO" id="GO:0006284">
    <property type="term" value="P:base-excision repair"/>
    <property type="evidence" value="ECO:0007669"/>
    <property type="project" value="TreeGrafter"/>
</dbReference>
<sequence length="362" mass="41724">MTEKNPILINLGKNLLNYYNKILLKTSVTPLYNYWFSPINMKEKKPVKSRAKKSDEAKKPAKRKVSDSEEEKIPAKASKQAKLISEDAKIQTSSLGIFSSPEIHIVSWNVNGIRACIKKQSFITFTGRDNIDILCFNETKLQDTNIQDFKNNFPAFPYQYWSCSRTKKGYSGTAILSKIEPISIVTGLGRRKHDDEGRVITAEFDTFFLISTYVPNAGQKLDRLSYRTQEWDNDFRNYLKQLEARGKSVIWLGDLNVVHQDIDIYNMNGKEKCAGCTPQEREQFTQTLAEGFVDSFRHLYPSERKYSWYSTKNPRAKSENMGWRLDYIVVSQALISRVRDSLIHNDIIGSDHHPVEIILINN</sequence>
<protein>
    <recommendedName>
        <fullName evidence="9">DNA-(apurinic or apyrimidinic site) endonuclease</fullName>
        <ecNumber evidence="9">3.1.-.-</ecNumber>
    </recommendedName>
</protein>
<evidence type="ECO:0000313" key="13">
    <source>
        <dbReference type="Proteomes" id="UP001162131"/>
    </source>
</evidence>
<feature type="active site" description="Proton acceptor" evidence="6">
    <location>
        <position position="352"/>
    </location>
</feature>
<comment type="similarity">
    <text evidence="2 9">Belongs to the DNA repair enzymes AP/ExoA family.</text>
</comment>
<comment type="cofactor">
    <cofactor evidence="7 9">
        <name>Mg(2+)</name>
        <dbReference type="ChEBI" id="CHEBI:18420"/>
    </cofactor>
    <cofactor evidence="7 9">
        <name>Mn(2+)</name>
        <dbReference type="ChEBI" id="CHEBI:29035"/>
    </cofactor>
    <text evidence="7 9">Probably binds two magnesium or manganese ions per subunit.</text>
</comment>
<dbReference type="PANTHER" id="PTHR22748:SF6">
    <property type="entry name" value="DNA-(APURINIC OR APYRIMIDINIC SITE) ENDONUCLEASE"/>
    <property type="match status" value="1"/>
</dbReference>
<dbReference type="GO" id="GO:0005634">
    <property type="term" value="C:nucleus"/>
    <property type="evidence" value="ECO:0007669"/>
    <property type="project" value="TreeGrafter"/>
</dbReference>
<feature type="binding site" evidence="7">
    <location>
        <position position="254"/>
    </location>
    <ligand>
        <name>Mg(2+)</name>
        <dbReference type="ChEBI" id="CHEBI:18420"/>
        <label>1</label>
    </ligand>
</feature>
<keyword evidence="4" id="KW-0378">Hydrolase</keyword>
<dbReference type="GO" id="GO:0003906">
    <property type="term" value="F:DNA-(apurinic or apyrimidinic site) endonuclease activity"/>
    <property type="evidence" value="ECO:0007669"/>
    <property type="project" value="TreeGrafter"/>
</dbReference>
<feature type="binding site" evidence="7">
    <location>
        <position position="352"/>
    </location>
    <ligand>
        <name>Mg(2+)</name>
        <dbReference type="ChEBI" id="CHEBI:18420"/>
        <label>1</label>
    </ligand>
</feature>
<evidence type="ECO:0000256" key="8">
    <source>
        <dbReference type="PIRSR" id="PIRSR604808-3"/>
    </source>
</evidence>
<dbReference type="EC" id="3.1.-.-" evidence="9"/>
<proteinExistence type="inferred from homology"/>
<evidence type="ECO:0000256" key="6">
    <source>
        <dbReference type="PIRSR" id="PIRSR604808-1"/>
    </source>
</evidence>
<feature type="region of interest" description="Disordered" evidence="10">
    <location>
        <begin position="46"/>
        <end position="73"/>
    </location>
</feature>
<dbReference type="CDD" id="cd09087">
    <property type="entry name" value="Ape1-like_AP-endo"/>
    <property type="match status" value="1"/>
</dbReference>
<reference evidence="12" key="1">
    <citation type="submission" date="2021-09" db="EMBL/GenBank/DDBJ databases">
        <authorList>
            <consortium name="AG Swart"/>
            <person name="Singh M."/>
            <person name="Singh A."/>
            <person name="Seah K."/>
            <person name="Emmerich C."/>
        </authorList>
    </citation>
    <scope>NUCLEOTIDE SEQUENCE</scope>
    <source>
        <strain evidence="12">ATCC30299</strain>
    </source>
</reference>
<feature type="site" description="Interaction with DNA substrate" evidence="8">
    <location>
        <position position="352"/>
    </location>
</feature>
<keyword evidence="9" id="KW-0227">DNA damage</keyword>
<feature type="domain" description="Endonuclease/exonuclease/phosphatase" evidence="11">
    <location>
        <begin position="106"/>
        <end position="352"/>
    </location>
</feature>
<dbReference type="InterPro" id="IPR005135">
    <property type="entry name" value="Endo/exonuclease/phosphatase"/>
</dbReference>
<feature type="binding site" evidence="7">
    <location>
        <position position="256"/>
    </location>
    <ligand>
        <name>Mg(2+)</name>
        <dbReference type="ChEBI" id="CHEBI:18420"/>
        <label>1</label>
    </ligand>
</feature>
<evidence type="ECO:0000256" key="10">
    <source>
        <dbReference type="SAM" id="MobiDB-lite"/>
    </source>
</evidence>
<dbReference type="GO" id="GO:0008081">
    <property type="term" value="F:phosphoric diester hydrolase activity"/>
    <property type="evidence" value="ECO:0007669"/>
    <property type="project" value="TreeGrafter"/>
</dbReference>
<dbReference type="InterPro" id="IPR036691">
    <property type="entry name" value="Endo/exonu/phosph_ase_sf"/>
</dbReference>
<dbReference type="PROSITE" id="PS51435">
    <property type="entry name" value="AP_NUCLEASE_F1_4"/>
    <property type="match status" value="1"/>
</dbReference>
<keyword evidence="9" id="KW-0234">DNA repair</keyword>
<dbReference type="EMBL" id="CAJZBQ010000039">
    <property type="protein sequence ID" value="CAG9325834.1"/>
    <property type="molecule type" value="Genomic_DNA"/>
</dbReference>
<feature type="binding site" evidence="7">
    <location>
        <position position="138"/>
    </location>
    <ligand>
        <name>Mg(2+)</name>
        <dbReference type="ChEBI" id="CHEBI:18420"/>
        <label>1</label>
    </ligand>
</feature>
<keyword evidence="3 7" id="KW-0479">Metal-binding</keyword>
<accession>A0AAU9JL77</accession>
<evidence type="ECO:0000256" key="3">
    <source>
        <dbReference type="ARBA" id="ARBA00022723"/>
    </source>
</evidence>
<dbReference type="SUPFAM" id="SSF56219">
    <property type="entry name" value="DNase I-like"/>
    <property type="match status" value="1"/>
</dbReference>
<comment type="caution">
    <text evidence="12">The sequence shown here is derived from an EMBL/GenBank/DDBJ whole genome shotgun (WGS) entry which is preliminary data.</text>
</comment>
<evidence type="ECO:0000256" key="7">
    <source>
        <dbReference type="PIRSR" id="PIRSR604808-2"/>
    </source>
</evidence>
<dbReference type="PROSITE" id="PS00728">
    <property type="entry name" value="AP_NUCLEASE_F1_3"/>
    <property type="match status" value="1"/>
</dbReference>
<feature type="site" description="Important for catalytic activity" evidence="8">
    <location>
        <position position="326"/>
    </location>
</feature>
<dbReference type="Proteomes" id="UP001162131">
    <property type="component" value="Unassembled WGS sequence"/>
</dbReference>
<dbReference type="PANTHER" id="PTHR22748">
    <property type="entry name" value="AP ENDONUCLEASE"/>
    <property type="match status" value="1"/>
</dbReference>
<dbReference type="GO" id="GO:0046872">
    <property type="term" value="F:metal ion binding"/>
    <property type="evidence" value="ECO:0007669"/>
    <property type="project" value="UniProtKB-KW"/>
</dbReference>
<feature type="binding site" evidence="7">
    <location>
        <position position="351"/>
    </location>
    <ligand>
        <name>Mg(2+)</name>
        <dbReference type="ChEBI" id="CHEBI:18420"/>
        <label>1</label>
    </ligand>
</feature>
<organism evidence="12 13">
    <name type="scientific">Blepharisma stoltei</name>
    <dbReference type="NCBI Taxonomy" id="1481888"/>
    <lineage>
        <taxon>Eukaryota</taxon>
        <taxon>Sar</taxon>
        <taxon>Alveolata</taxon>
        <taxon>Ciliophora</taxon>
        <taxon>Postciliodesmatophora</taxon>
        <taxon>Heterotrichea</taxon>
        <taxon>Heterotrichida</taxon>
        <taxon>Blepharismidae</taxon>
        <taxon>Blepharisma</taxon>
    </lineage>
</organism>
<dbReference type="GO" id="GO:0008311">
    <property type="term" value="F:double-stranded DNA 3'-5' DNA exonuclease activity"/>
    <property type="evidence" value="ECO:0007669"/>
    <property type="project" value="TreeGrafter"/>
</dbReference>